<sequence length="106" mass="11626">MPDIDFGLAIDFIDPTGDHRPRQLRFHRNWTPTDDPHTFDGTGQLIAVVCADRHRDNGHTIAISRPGVALTDVDAALDGWENWAMLTEALADLTAIRRAIIAAGLA</sequence>
<reference evidence="1 2" key="1">
    <citation type="submission" date="2016-06" db="EMBL/GenBank/DDBJ databases">
        <authorList>
            <person name="Kjaerup R.B."/>
            <person name="Dalgaard T.S."/>
            <person name="Juul-Madsen H.R."/>
        </authorList>
    </citation>
    <scope>NUCLEOTIDE SEQUENCE [LARGE SCALE GENOMIC DNA]</scope>
    <source>
        <strain evidence="1 2">1276495.2</strain>
    </source>
</reference>
<comment type="caution">
    <text evidence="1">The sequence shown here is derived from an EMBL/GenBank/DDBJ whole genome shotgun (WGS) entry which is preliminary data.</text>
</comment>
<evidence type="ECO:0000313" key="2">
    <source>
        <dbReference type="Proteomes" id="UP000093925"/>
    </source>
</evidence>
<accession>A0A1A3KQ61</accession>
<organism evidence="1 2">
    <name type="scientific">Mycobacterium asiaticum</name>
    <dbReference type="NCBI Taxonomy" id="1790"/>
    <lineage>
        <taxon>Bacteria</taxon>
        <taxon>Bacillati</taxon>
        <taxon>Actinomycetota</taxon>
        <taxon>Actinomycetes</taxon>
        <taxon>Mycobacteriales</taxon>
        <taxon>Mycobacteriaceae</taxon>
        <taxon>Mycobacterium</taxon>
    </lineage>
</organism>
<name>A0A1A3KQ61_MYCAS</name>
<dbReference type="EMBL" id="LZLM01000064">
    <property type="protein sequence ID" value="OBJ86081.1"/>
    <property type="molecule type" value="Genomic_DNA"/>
</dbReference>
<proteinExistence type="predicted"/>
<protein>
    <submittedName>
        <fullName evidence="1">Uncharacterized protein</fullName>
    </submittedName>
</protein>
<dbReference type="RefSeq" id="WP_065139939.1">
    <property type="nucleotide sequence ID" value="NZ_LZLM01000064.1"/>
</dbReference>
<gene>
    <name evidence="1" type="ORF">A5640_11265</name>
</gene>
<evidence type="ECO:0000313" key="1">
    <source>
        <dbReference type="EMBL" id="OBJ86081.1"/>
    </source>
</evidence>
<dbReference type="Proteomes" id="UP000093925">
    <property type="component" value="Unassembled WGS sequence"/>
</dbReference>
<dbReference type="AlphaFoldDB" id="A0A1A3KQ61"/>